<name>A0A023B6P4_GRENI</name>
<evidence type="ECO:0000313" key="4">
    <source>
        <dbReference type="Proteomes" id="UP000019763"/>
    </source>
</evidence>
<feature type="region of interest" description="Disordered" evidence="1">
    <location>
        <begin position="1"/>
        <end position="52"/>
    </location>
</feature>
<sequence length="245" mass="28030">MNILSLAEDENYRSEDDEDFQEDSEDASSSEGDAHVDTADDGSVSSHKQIEELYQGMKRGEQSRLTPFSSFPSCQRIDGLVTKPQQPSQPLQESLQNALLKYTSCQPAYERHSEKTRTGTIQPDLIHHVRQTMEEETNRIQVKKVRFAGRIFEIQIDPKSSKQRLKAAQEQTEIDDINAALKDSNVQQVSAVFKSRADWQEHLSRDTDAFSLSQHRKGQASLLGQQRFLAEVQQVPMAKRRRRRL</sequence>
<protein>
    <submittedName>
        <fullName evidence="3">Bucentaur or craniofacial development protein</fullName>
    </submittedName>
</protein>
<feature type="domain" description="BCNT-C" evidence="2">
    <location>
        <begin position="168"/>
        <end position="245"/>
    </location>
</feature>
<accession>A0A023B6P4</accession>
<dbReference type="Proteomes" id="UP000019763">
    <property type="component" value="Unassembled WGS sequence"/>
</dbReference>
<dbReference type="Pfam" id="PF07572">
    <property type="entry name" value="BCNT"/>
    <property type="match status" value="1"/>
</dbReference>
<feature type="compositionally biased region" description="Acidic residues" evidence="1">
    <location>
        <begin position="15"/>
        <end position="28"/>
    </location>
</feature>
<dbReference type="PROSITE" id="PS51279">
    <property type="entry name" value="BCNT_C"/>
    <property type="match status" value="1"/>
</dbReference>
<comment type="caution">
    <text evidence="3">The sequence shown here is derived from an EMBL/GenBank/DDBJ whole genome shotgun (WGS) entry which is preliminary data.</text>
</comment>
<reference evidence="3" key="1">
    <citation type="submission" date="2013-12" db="EMBL/GenBank/DDBJ databases">
        <authorList>
            <person name="Omoto C.K."/>
            <person name="Sibley D."/>
            <person name="Venepally P."/>
            <person name="Hadjithomas M."/>
            <person name="Karamycheva S."/>
            <person name="Brunk B."/>
            <person name="Roos D."/>
            <person name="Caler E."/>
            <person name="Lorenzi H."/>
        </authorList>
    </citation>
    <scope>NUCLEOTIDE SEQUENCE</scope>
</reference>
<dbReference type="GeneID" id="22912836"/>
<keyword evidence="4" id="KW-1185">Reference proteome</keyword>
<dbReference type="AlphaFoldDB" id="A0A023B6P4"/>
<dbReference type="EMBL" id="AFNH02000585">
    <property type="protein sequence ID" value="EZG66655.1"/>
    <property type="molecule type" value="Genomic_DNA"/>
</dbReference>
<organism evidence="3 4">
    <name type="scientific">Gregarina niphandrodes</name>
    <name type="common">Septate eugregarine</name>
    <dbReference type="NCBI Taxonomy" id="110365"/>
    <lineage>
        <taxon>Eukaryota</taxon>
        <taxon>Sar</taxon>
        <taxon>Alveolata</taxon>
        <taxon>Apicomplexa</taxon>
        <taxon>Conoidasida</taxon>
        <taxon>Gregarinasina</taxon>
        <taxon>Eugregarinorida</taxon>
        <taxon>Gregarinidae</taxon>
        <taxon>Gregarina</taxon>
    </lineage>
</organism>
<evidence type="ECO:0000259" key="2">
    <source>
        <dbReference type="PROSITE" id="PS51279"/>
    </source>
</evidence>
<proteinExistence type="predicted"/>
<dbReference type="InterPro" id="IPR011421">
    <property type="entry name" value="BCNT-C"/>
</dbReference>
<evidence type="ECO:0000256" key="1">
    <source>
        <dbReference type="SAM" id="MobiDB-lite"/>
    </source>
</evidence>
<dbReference type="VEuPathDB" id="CryptoDB:GNI_078050"/>
<evidence type="ECO:0000313" key="3">
    <source>
        <dbReference type="EMBL" id="EZG66655.1"/>
    </source>
</evidence>
<gene>
    <name evidence="3" type="ORF">GNI_078050</name>
</gene>
<dbReference type="RefSeq" id="XP_011130549.1">
    <property type="nucleotide sequence ID" value="XM_011132247.1"/>
</dbReference>